<dbReference type="InterPro" id="IPR011701">
    <property type="entry name" value="MFS"/>
</dbReference>
<evidence type="ECO:0000256" key="7">
    <source>
        <dbReference type="ARBA" id="ARBA00023136"/>
    </source>
</evidence>
<comment type="similarity">
    <text evidence="2">Belongs to the major facilitator superfamily. EmrB family.</text>
</comment>
<feature type="transmembrane region" description="Helical" evidence="8">
    <location>
        <begin position="315"/>
        <end position="333"/>
    </location>
</feature>
<keyword evidence="11" id="KW-1185">Reference proteome</keyword>
<feature type="transmembrane region" description="Helical" evidence="8">
    <location>
        <begin position="148"/>
        <end position="171"/>
    </location>
</feature>
<dbReference type="SUPFAM" id="SSF103473">
    <property type="entry name" value="MFS general substrate transporter"/>
    <property type="match status" value="1"/>
</dbReference>
<evidence type="ECO:0000256" key="2">
    <source>
        <dbReference type="ARBA" id="ARBA00008537"/>
    </source>
</evidence>
<dbReference type="PANTHER" id="PTHR42718:SF9">
    <property type="entry name" value="MAJOR FACILITATOR SUPERFAMILY MULTIDRUG TRANSPORTER MFSC"/>
    <property type="match status" value="1"/>
</dbReference>
<evidence type="ECO:0000256" key="4">
    <source>
        <dbReference type="ARBA" id="ARBA00022475"/>
    </source>
</evidence>
<evidence type="ECO:0000256" key="6">
    <source>
        <dbReference type="ARBA" id="ARBA00022989"/>
    </source>
</evidence>
<feature type="transmembrane region" description="Helical" evidence="8">
    <location>
        <begin position="211"/>
        <end position="230"/>
    </location>
</feature>
<feature type="transmembrane region" description="Helical" evidence="8">
    <location>
        <begin position="242"/>
        <end position="263"/>
    </location>
</feature>
<name>A0ABV7IVA2_9SPHN</name>
<dbReference type="CDD" id="cd17503">
    <property type="entry name" value="MFS_LmrB_MDR_like"/>
    <property type="match status" value="1"/>
</dbReference>
<keyword evidence="7 8" id="KW-0472">Membrane</keyword>
<accession>A0ABV7IVA2</accession>
<feature type="transmembrane region" description="Helical" evidence="8">
    <location>
        <begin position="275"/>
        <end position="295"/>
    </location>
</feature>
<reference evidence="11" key="1">
    <citation type="journal article" date="2019" name="Int. J. Syst. Evol. Microbiol.">
        <title>The Global Catalogue of Microorganisms (GCM) 10K type strain sequencing project: providing services to taxonomists for standard genome sequencing and annotation.</title>
        <authorList>
            <consortium name="The Broad Institute Genomics Platform"/>
            <consortium name="The Broad Institute Genome Sequencing Center for Infectious Disease"/>
            <person name="Wu L."/>
            <person name="Ma J."/>
        </authorList>
    </citation>
    <scope>NUCLEOTIDE SEQUENCE [LARGE SCALE GENOMIC DNA]</scope>
    <source>
        <strain evidence="11">KCTC 42984</strain>
    </source>
</reference>
<sequence length="520" mass="55405">MSRAASRAAPADDGFPIPPGQRPIAAMVIFLANLMVTLDTTVANVSVPHIASNLGATTDQGTWVITSYAVAEAICVPLSGWLIQRFGMVRVFMVSLAGFSLFSLLCGLSVTLPMLVACRIGQGLCGGPILPIAQTAVLRIFPPRQLPMAYAVWTLTVMLGPAFGPIIGGAMSDQVSWHWIFLINVPIGAFCMMIGLLTLRPIESEARKVPIDRVGMILLVIWISSLQLMLDTGRERDWFASTEIIALTVTAVVAFLAFIVWELTEEHPVVDVRLFGNRTFATCVAASSLCFGAYFSGLVTVPQWLQATMGYSATSAGMITALGAFASMLSAQLTLRLAPRLDPRVLVTMGCVWAAGSFIARTTWSTDADTFTLAWIFALQGFGMPMLLMPLTSMTMNSMSSDDVPTGAGLNNFVRTMSIAVATALILTTWNSAQVVSRAGLVEGLDPANVGATLGRAGLTDTAAAGYLSALVDRQAVTLAMIQTFYVGAIAMLVSAAAIWMVPRMDQTRFRGARGSADAH</sequence>
<organism evidence="10 11">
    <name type="scientific">Novosphingobium bradum</name>
    <dbReference type="NCBI Taxonomy" id="1737444"/>
    <lineage>
        <taxon>Bacteria</taxon>
        <taxon>Pseudomonadati</taxon>
        <taxon>Pseudomonadota</taxon>
        <taxon>Alphaproteobacteria</taxon>
        <taxon>Sphingomonadales</taxon>
        <taxon>Sphingomonadaceae</taxon>
        <taxon>Novosphingobium</taxon>
    </lineage>
</organism>
<evidence type="ECO:0000313" key="11">
    <source>
        <dbReference type="Proteomes" id="UP001595604"/>
    </source>
</evidence>
<proteinExistence type="inferred from homology"/>
<feature type="transmembrane region" description="Helical" evidence="8">
    <location>
        <begin position="63"/>
        <end position="84"/>
    </location>
</feature>
<gene>
    <name evidence="10" type="ORF">ACFOD9_10350</name>
</gene>
<evidence type="ECO:0000256" key="1">
    <source>
        <dbReference type="ARBA" id="ARBA00004651"/>
    </source>
</evidence>
<dbReference type="Gene3D" id="1.20.1250.20">
    <property type="entry name" value="MFS general substrate transporter like domains"/>
    <property type="match status" value="1"/>
</dbReference>
<dbReference type="InterPro" id="IPR036259">
    <property type="entry name" value="MFS_trans_sf"/>
</dbReference>
<feature type="transmembrane region" description="Helical" evidence="8">
    <location>
        <begin position="370"/>
        <end position="391"/>
    </location>
</feature>
<feature type="domain" description="Major facilitator superfamily (MFS) profile" evidence="9">
    <location>
        <begin position="25"/>
        <end position="507"/>
    </location>
</feature>
<feature type="transmembrane region" description="Helical" evidence="8">
    <location>
        <begin position="177"/>
        <end position="199"/>
    </location>
</feature>
<comment type="caution">
    <text evidence="10">The sequence shown here is derived from an EMBL/GenBank/DDBJ whole genome shotgun (WGS) entry which is preliminary data.</text>
</comment>
<evidence type="ECO:0000313" key="10">
    <source>
        <dbReference type="EMBL" id="MFC3174653.1"/>
    </source>
</evidence>
<keyword evidence="5 8" id="KW-0812">Transmembrane</keyword>
<dbReference type="Pfam" id="PF07690">
    <property type="entry name" value="MFS_1"/>
    <property type="match status" value="1"/>
</dbReference>
<protein>
    <submittedName>
        <fullName evidence="10">DHA2 family efflux MFS transporter permease subunit</fullName>
    </submittedName>
</protein>
<evidence type="ECO:0000259" key="9">
    <source>
        <dbReference type="PROSITE" id="PS50850"/>
    </source>
</evidence>
<dbReference type="Proteomes" id="UP001595604">
    <property type="component" value="Unassembled WGS sequence"/>
</dbReference>
<comment type="subcellular location">
    <subcellularLocation>
        <location evidence="1">Cell membrane</location>
        <topology evidence="1">Multi-pass membrane protein</topology>
    </subcellularLocation>
</comment>
<dbReference type="PANTHER" id="PTHR42718">
    <property type="entry name" value="MAJOR FACILITATOR SUPERFAMILY MULTIDRUG TRANSPORTER MFSC"/>
    <property type="match status" value="1"/>
</dbReference>
<evidence type="ECO:0000256" key="5">
    <source>
        <dbReference type="ARBA" id="ARBA00022692"/>
    </source>
</evidence>
<evidence type="ECO:0000256" key="8">
    <source>
        <dbReference type="SAM" id="Phobius"/>
    </source>
</evidence>
<dbReference type="PROSITE" id="PS50850">
    <property type="entry name" value="MFS"/>
    <property type="match status" value="1"/>
</dbReference>
<dbReference type="InterPro" id="IPR020846">
    <property type="entry name" value="MFS_dom"/>
</dbReference>
<feature type="transmembrane region" description="Helical" evidence="8">
    <location>
        <begin position="345"/>
        <end position="364"/>
    </location>
</feature>
<keyword evidence="6 8" id="KW-1133">Transmembrane helix</keyword>
<dbReference type="InterPro" id="IPR004638">
    <property type="entry name" value="EmrB-like"/>
</dbReference>
<feature type="transmembrane region" description="Helical" evidence="8">
    <location>
        <begin position="476"/>
        <end position="502"/>
    </location>
</feature>
<dbReference type="RefSeq" id="WP_379510037.1">
    <property type="nucleotide sequence ID" value="NZ_JBHRTQ010000009.1"/>
</dbReference>
<feature type="transmembrane region" description="Helical" evidence="8">
    <location>
        <begin position="91"/>
        <end position="114"/>
    </location>
</feature>
<dbReference type="NCBIfam" id="TIGR00711">
    <property type="entry name" value="efflux_EmrB"/>
    <property type="match status" value="1"/>
</dbReference>
<keyword evidence="3" id="KW-0813">Transport</keyword>
<feature type="transmembrane region" description="Helical" evidence="8">
    <location>
        <begin position="24"/>
        <end position="43"/>
    </location>
</feature>
<evidence type="ECO:0000256" key="3">
    <source>
        <dbReference type="ARBA" id="ARBA00022448"/>
    </source>
</evidence>
<dbReference type="EMBL" id="JBHRTQ010000009">
    <property type="protein sequence ID" value="MFC3174653.1"/>
    <property type="molecule type" value="Genomic_DNA"/>
</dbReference>
<keyword evidence="4" id="KW-1003">Cell membrane</keyword>